<dbReference type="EMBL" id="OY882874">
    <property type="protein sequence ID" value="CAK6438794.1"/>
    <property type="molecule type" value="Genomic_DNA"/>
</dbReference>
<evidence type="ECO:0000313" key="3">
    <source>
        <dbReference type="EMBL" id="CAK6438794.1"/>
    </source>
</evidence>
<keyword evidence="2" id="KW-1133">Transmembrane helix</keyword>
<proteinExistence type="predicted"/>
<accession>A0ABN9ZL24</accession>
<evidence type="ECO:0000313" key="4">
    <source>
        <dbReference type="Proteomes" id="UP001314169"/>
    </source>
</evidence>
<keyword evidence="2" id="KW-0812">Transmembrane</keyword>
<name>A0ABN9ZL24_PIPNA</name>
<gene>
    <name evidence="3" type="ORF">MPIPNATIZW_LOCUS7100</name>
</gene>
<feature type="transmembrane region" description="Helical" evidence="2">
    <location>
        <begin position="37"/>
        <end position="56"/>
    </location>
</feature>
<protein>
    <submittedName>
        <fullName evidence="3">Uncharacterized protein</fullName>
    </submittedName>
</protein>
<sequence length="131" mass="14008">MRPSRAPPGLMLSWVPVPLAAPLPFFFFFVFPRARFLLLLLFFFVVSSRGCGLLGLTMGRGPAWWEGGRAGSGAAAAAAAALSAAPRSAPHRLSCLDSPSRDFRTHPPASQPASQPPPQTGESLLHHYLSE</sequence>
<reference evidence="3" key="1">
    <citation type="submission" date="2023-12" db="EMBL/GenBank/DDBJ databases">
        <authorList>
            <person name="Brown T."/>
        </authorList>
    </citation>
    <scope>NUCLEOTIDE SEQUENCE</scope>
</reference>
<evidence type="ECO:0000256" key="2">
    <source>
        <dbReference type="SAM" id="Phobius"/>
    </source>
</evidence>
<keyword evidence="2" id="KW-0472">Membrane</keyword>
<dbReference type="Proteomes" id="UP001314169">
    <property type="component" value="Chromosome 17"/>
</dbReference>
<keyword evidence="4" id="KW-1185">Reference proteome</keyword>
<evidence type="ECO:0000256" key="1">
    <source>
        <dbReference type="SAM" id="MobiDB-lite"/>
    </source>
</evidence>
<organism evidence="3 4">
    <name type="scientific">Pipistrellus nathusii</name>
    <name type="common">Nathusius' pipistrelle</name>
    <dbReference type="NCBI Taxonomy" id="59473"/>
    <lineage>
        <taxon>Eukaryota</taxon>
        <taxon>Metazoa</taxon>
        <taxon>Chordata</taxon>
        <taxon>Craniata</taxon>
        <taxon>Vertebrata</taxon>
        <taxon>Euteleostomi</taxon>
        <taxon>Mammalia</taxon>
        <taxon>Eutheria</taxon>
        <taxon>Laurasiatheria</taxon>
        <taxon>Chiroptera</taxon>
        <taxon>Yangochiroptera</taxon>
        <taxon>Vespertilionidae</taxon>
        <taxon>Pipistrellus</taxon>
    </lineage>
</organism>
<feature type="transmembrane region" description="Helical" evidence="2">
    <location>
        <begin position="12"/>
        <end position="31"/>
    </location>
</feature>
<feature type="region of interest" description="Disordered" evidence="1">
    <location>
        <begin position="85"/>
        <end position="131"/>
    </location>
</feature>